<keyword evidence="2" id="KW-1185">Reference proteome</keyword>
<name>I3ZM32_TERRK</name>
<dbReference type="Gene3D" id="3.90.1150.30">
    <property type="match status" value="1"/>
</dbReference>
<organism evidence="1 2">
    <name type="scientific">Terriglobus roseus (strain DSM 18391 / NRRL B-41598 / KBS 63)</name>
    <dbReference type="NCBI Taxonomy" id="926566"/>
    <lineage>
        <taxon>Bacteria</taxon>
        <taxon>Pseudomonadati</taxon>
        <taxon>Acidobacteriota</taxon>
        <taxon>Terriglobia</taxon>
        <taxon>Terriglobales</taxon>
        <taxon>Acidobacteriaceae</taxon>
        <taxon>Terriglobus</taxon>
    </lineage>
</organism>
<evidence type="ECO:0000313" key="1">
    <source>
        <dbReference type="EMBL" id="AFL90300.1"/>
    </source>
</evidence>
<dbReference type="HOGENOM" id="CLU_105851_4_1_0"/>
<evidence type="ECO:0000313" key="2">
    <source>
        <dbReference type="Proteomes" id="UP000006056"/>
    </source>
</evidence>
<reference evidence="1 2" key="1">
    <citation type="submission" date="2012-06" db="EMBL/GenBank/DDBJ databases">
        <title>Complete genome of Terriglobus roseus DSM 18391.</title>
        <authorList>
            <consortium name="US DOE Joint Genome Institute (JGI-PGF)"/>
            <person name="Lucas S."/>
            <person name="Copeland A."/>
            <person name="Lapidus A."/>
            <person name="Glavina del Rio T."/>
            <person name="Dalin E."/>
            <person name="Tice H."/>
            <person name="Bruce D."/>
            <person name="Goodwin L."/>
            <person name="Pitluck S."/>
            <person name="Peters L."/>
            <person name="Mikhailova N."/>
            <person name="Munk A.C.C."/>
            <person name="Kyrpides N."/>
            <person name="Mavromatis K."/>
            <person name="Ivanova N."/>
            <person name="Brettin T."/>
            <person name="Detter J.C."/>
            <person name="Han C."/>
            <person name="Larimer F."/>
            <person name="Land M."/>
            <person name="Hauser L."/>
            <person name="Markowitz V."/>
            <person name="Cheng J.-F."/>
            <person name="Hugenholtz P."/>
            <person name="Woyke T."/>
            <person name="Wu D."/>
            <person name="Brambilla E."/>
            <person name="Klenk H.-P."/>
            <person name="Eisen J.A."/>
        </authorList>
    </citation>
    <scope>NUCLEOTIDE SEQUENCE [LARGE SCALE GENOMIC DNA]</scope>
    <source>
        <strain evidence="2">DSM 18391 / NRRL B-41598 / KBS 63</strain>
    </source>
</reference>
<proteinExistence type="predicted"/>
<dbReference type="InterPro" id="IPR058532">
    <property type="entry name" value="YjbR/MT2646/Rv2570-like"/>
</dbReference>
<gene>
    <name evidence="1" type="ordered locus">Terro_4093</name>
</gene>
<dbReference type="PATRIC" id="fig|926566.3.peg.4040"/>
<sequence>MSLDRTRDFLLSLPRVEETLQWDNLVYWVLDKAVGGKMFAMMEPEPGGPHVAGFAVPADQFEPLLEIEGVRPAPYLARAQWVVVERWDVFTAAEWQHHLRAAHSRVEAKLPPRIQRLMELKQREYRVLVREKRAAAKSAGKK</sequence>
<dbReference type="KEGG" id="trs:Terro_4093"/>
<dbReference type="OrthoDB" id="9789813at2"/>
<dbReference type="InterPro" id="IPR038056">
    <property type="entry name" value="YjbR-like_sf"/>
</dbReference>
<accession>I3ZM32</accession>
<dbReference type="eggNOG" id="COG2315">
    <property type="taxonomic scope" value="Bacteria"/>
</dbReference>
<protein>
    <recommendedName>
        <fullName evidence="3">MmcQ/YjbR family DNA-binding protein</fullName>
    </recommendedName>
</protein>
<dbReference type="SUPFAM" id="SSF142906">
    <property type="entry name" value="YjbR-like"/>
    <property type="match status" value="1"/>
</dbReference>
<dbReference type="Proteomes" id="UP000006056">
    <property type="component" value="Chromosome"/>
</dbReference>
<dbReference type="RefSeq" id="WP_014787560.1">
    <property type="nucleotide sequence ID" value="NC_018014.1"/>
</dbReference>
<dbReference type="AlphaFoldDB" id="I3ZM32"/>
<dbReference type="EMBL" id="CP003379">
    <property type="protein sequence ID" value="AFL90300.1"/>
    <property type="molecule type" value="Genomic_DNA"/>
</dbReference>
<dbReference type="STRING" id="926566.Terro_4093"/>
<dbReference type="Pfam" id="PF04237">
    <property type="entry name" value="YjbR"/>
    <property type="match status" value="1"/>
</dbReference>
<evidence type="ECO:0008006" key="3">
    <source>
        <dbReference type="Google" id="ProtNLM"/>
    </source>
</evidence>